<evidence type="ECO:0000256" key="6">
    <source>
        <dbReference type="PROSITE-ProRule" id="PRU00433"/>
    </source>
</evidence>
<keyword evidence="2 6" id="KW-0349">Heme</keyword>
<accession>A0A7T4UQI1</accession>
<feature type="chain" id="PRO_5032951958" evidence="7">
    <location>
        <begin position="20"/>
        <end position="99"/>
    </location>
</feature>
<feature type="domain" description="Cytochrome c" evidence="8">
    <location>
        <begin position="16"/>
        <end position="98"/>
    </location>
</feature>
<evidence type="ECO:0000256" key="2">
    <source>
        <dbReference type="ARBA" id="ARBA00022617"/>
    </source>
</evidence>
<dbReference type="AlphaFoldDB" id="A0A7T4UQI1"/>
<dbReference type="PANTHER" id="PTHR40942">
    <property type="match status" value="1"/>
</dbReference>
<dbReference type="InterPro" id="IPR002323">
    <property type="entry name" value="Cyt_CIE"/>
</dbReference>
<keyword evidence="4" id="KW-0249">Electron transport</keyword>
<dbReference type="EMBL" id="CP066167">
    <property type="protein sequence ID" value="QQD18502.1"/>
    <property type="molecule type" value="Genomic_DNA"/>
</dbReference>
<dbReference type="Proteomes" id="UP000596063">
    <property type="component" value="Chromosome"/>
</dbReference>
<protein>
    <submittedName>
        <fullName evidence="9">Cytochrome c5 family protein</fullName>
    </submittedName>
</protein>
<dbReference type="GO" id="GO:0020037">
    <property type="term" value="F:heme binding"/>
    <property type="evidence" value="ECO:0007669"/>
    <property type="project" value="InterPro"/>
</dbReference>
<proteinExistence type="predicted"/>
<dbReference type="RefSeq" id="WP_198569993.1">
    <property type="nucleotide sequence ID" value="NZ_CP066167.1"/>
</dbReference>
<keyword evidence="7" id="KW-0732">Signal</keyword>
<dbReference type="GO" id="GO:0005506">
    <property type="term" value="F:iron ion binding"/>
    <property type="evidence" value="ECO:0007669"/>
    <property type="project" value="InterPro"/>
</dbReference>
<evidence type="ECO:0000256" key="7">
    <source>
        <dbReference type="SAM" id="SignalP"/>
    </source>
</evidence>
<sequence>MTKWLLAACIAVFSVAALAEGEVEAKYKKSCYACHAFGANNAPKTGDAEAWAPRLEKGMDTLVTHVRDGFNTMPPKGLCFDCSDEDYKALIEFMAAPQQ</sequence>
<keyword evidence="5 6" id="KW-0408">Iron</keyword>
<keyword evidence="1" id="KW-0813">Transport</keyword>
<evidence type="ECO:0000313" key="9">
    <source>
        <dbReference type="EMBL" id="QQD18502.1"/>
    </source>
</evidence>
<evidence type="ECO:0000313" key="10">
    <source>
        <dbReference type="Proteomes" id="UP000596063"/>
    </source>
</evidence>
<name>A0A7T4UQI1_9GAMM</name>
<evidence type="ECO:0000256" key="3">
    <source>
        <dbReference type="ARBA" id="ARBA00022723"/>
    </source>
</evidence>
<dbReference type="PROSITE" id="PS51007">
    <property type="entry name" value="CYTC"/>
    <property type="match status" value="1"/>
</dbReference>
<dbReference type="KEGG" id="snan:I6N98_01105"/>
<evidence type="ECO:0000256" key="1">
    <source>
        <dbReference type="ARBA" id="ARBA00022448"/>
    </source>
</evidence>
<evidence type="ECO:0000256" key="4">
    <source>
        <dbReference type="ARBA" id="ARBA00022982"/>
    </source>
</evidence>
<keyword evidence="3 6" id="KW-0479">Metal-binding</keyword>
<organism evidence="9 10">
    <name type="scientific">Spongiibacter nanhainus</name>
    <dbReference type="NCBI Taxonomy" id="2794344"/>
    <lineage>
        <taxon>Bacteria</taxon>
        <taxon>Pseudomonadati</taxon>
        <taxon>Pseudomonadota</taxon>
        <taxon>Gammaproteobacteria</taxon>
        <taxon>Cellvibrionales</taxon>
        <taxon>Spongiibacteraceae</taxon>
        <taxon>Spongiibacter</taxon>
    </lineage>
</organism>
<dbReference type="InterPro" id="IPR009056">
    <property type="entry name" value="Cyt_c-like_dom"/>
</dbReference>
<dbReference type="SUPFAM" id="SSF46626">
    <property type="entry name" value="Cytochrome c"/>
    <property type="match status" value="1"/>
</dbReference>
<gene>
    <name evidence="9" type="ORF">I6N98_01105</name>
</gene>
<dbReference type="Gene3D" id="1.10.760.10">
    <property type="entry name" value="Cytochrome c-like domain"/>
    <property type="match status" value="1"/>
</dbReference>
<dbReference type="GO" id="GO:0009055">
    <property type="term" value="F:electron transfer activity"/>
    <property type="evidence" value="ECO:0007669"/>
    <property type="project" value="InterPro"/>
</dbReference>
<dbReference type="PRINTS" id="PR00607">
    <property type="entry name" value="CYTCHROMECIE"/>
</dbReference>
<dbReference type="PANTHER" id="PTHR40942:SF2">
    <property type="entry name" value="CYTOCHROME-RELATED"/>
    <property type="match status" value="1"/>
</dbReference>
<keyword evidence="10" id="KW-1185">Reference proteome</keyword>
<dbReference type="InterPro" id="IPR036909">
    <property type="entry name" value="Cyt_c-like_dom_sf"/>
</dbReference>
<feature type="signal peptide" evidence="7">
    <location>
        <begin position="1"/>
        <end position="19"/>
    </location>
</feature>
<reference evidence="9 10" key="1">
    <citation type="submission" date="2020-12" db="EMBL/GenBank/DDBJ databases">
        <authorList>
            <person name="Shan Y."/>
        </authorList>
    </citation>
    <scope>NUCLEOTIDE SEQUENCE [LARGE SCALE GENOMIC DNA]</scope>
    <source>
        <strain evidence="10">csc3.9</strain>
    </source>
</reference>
<evidence type="ECO:0000259" key="8">
    <source>
        <dbReference type="PROSITE" id="PS51007"/>
    </source>
</evidence>
<evidence type="ECO:0000256" key="5">
    <source>
        <dbReference type="ARBA" id="ARBA00023004"/>
    </source>
</evidence>
<dbReference type="Pfam" id="PF13442">
    <property type="entry name" value="Cytochrome_CBB3"/>
    <property type="match status" value="1"/>
</dbReference>